<dbReference type="GO" id="GO:0016846">
    <property type="term" value="F:carbon-sulfur lyase activity"/>
    <property type="evidence" value="ECO:0007669"/>
    <property type="project" value="InterPro"/>
</dbReference>
<dbReference type="STRING" id="90262.A0A1X2I2M2"/>
<organism evidence="6 7">
    <name type="scientific">Absidia repens</name>
    <dbReference type="NCBI Taxonomy" id="90262"/>
    <lineage>
        <taxon>Eukaryota</taxon>
        <taxon>Fungi</taxon>
        <taxon>Fungi incertae sedis</taxon>
        <taxon>Mucoromycota</taxon>
        <taxon>Mucoromycotina</taxon>
        <taxon>Mucoromycetes</taxon>
        <taxon>Mucorales</taxon>
        <taxon>Cunninghamellaceae</taxon>
        <taxon>Absidia</taxon>
    </lineage>
</organism>
<dbReference type="OrthoDB" id="9970124at2759"/>
<comment type="similarity">
    <text evidence="1">Belongs to the Gfa family.</text>
</comment>
<dbReference type="Gene3D" id="3.90.1590.10">
    <property type="entry name" value="glutathione-dependent formaldehyde- activating enzyme (gfa)"/>
    <property type="match status" value="1"/>
</dbReference>
<protein>
    <submittedName>
        <fullName evidence="6">Mss4-like protein</fullName>
    </submittedName>
</protein>
<dbReference type="EMBL" id="MCGE01000036">
    <property type="protein sequence ID" value="ORZ07123.1"/>
    <property type="molecule type" value="Genomic_DNA"/>
</dbReference>
<dbReference type="AlphaFoldDB" id="A0A1X2I2M2"/>
<gene>
    <name evidence="6" type="ORF">BCR42DRAFT_292965</name>
</gene>
<keyword evidence="4" id="KW-0456">Lyase</keyword>
<dbReference type="Pfam" id="PF04828">
    <property type="entry name" value="GFA"/>
    <property type="match status" value="1"/>
</dbReference>
<evidence type="ECO:0000256" key="2">
    <source>
        <dbReference type="ARBA" id="ARBA00022723"/>
    </source>
</evidence>
<keyword evidence="2" id="KW-0479">Metal-binding</keyword>
<dbReference type="Proteomes" id="UP000193560">
    <property type="component" value="Unassembled WGS sequence"/>
</dbReference>
<evidence type="ECO:0000256" key="4">
    <source>
        <dbReference type="ARBA" id="ARBA00023239"/>
    </source>
</evidence>
<evidence type="ECO:0000256" key="1">
    <source>
        <dbReference type="ARBA" id="ARBA00005495"/>
    </source>
</evidence>
<evidence type="ECO:0000313" key="6">
    <source>
        <dbReference type="EMBL" id="ORZ07123.1"/>
    </source>
</evidence>
<dbReference type="InterPro" id="IPR011057">
    <property type="entry name" value="Mss4-like_sf"/>
</dbReference>
<keyword evidence="7" id="KW-1185">Reference proteome</keyword>
<dbReference type="GO" id="GO:0046872">
    <property type="term" value="F:metal ion binding"/>
    <property type="evidence" value="ECO:0007669"/>
    <property type="project" value="UniProtKB-KW"/>
</dbReference>
<dbReference type="PANTHER" id="PTHR33337:SF40">
    <property type="entry name" value="CENP-V_GFA DOMAIN-CONTAINING PROTEIN-RELATED"/>
    <property type="match status" value="1"/>
</dbReference>
<evidence type="ECO:0000313" key="7">
    <source>
        <dbReference type="Proteomes" id="UP000193560"/>
    </source>
</evidence>
<accession>A0A1X2I2M2</accession>
<keyword evidence="3" id="KW-0862">Zinc</keyword>
<dbReference type="SUPFAM" id="SSF51316">
    <property type="entry name" value="Mss4-like"/>
    <property type="match status" value="1"/>
</dbReference>
<dbReference type="PANTHER" id="PTHR33337">
    <property type="entry name" value="GFA DOMAIN-CONTAINING PROTEIN"/>
    <property type="match status" value="1"/>
</dbReference>
<comment type="caution">
    <text evidence="6">The sequence shown here is derived from an EMBL/GenBank/DDBJ whole genome shotgun (WGS) entry which is preliminary data.</text>
</comment>
<evidence type="ECO:0000259" key="5">
    <source>
        <dbReference type="PROSITE" id="PS51891"/>
    </source>
</evidence>
<proteinExistence type="inferred from homology"/>
<feature type="domain" description="CENP-V/GFA" evidence="5">
    <location>
        <begin position="20"/>
        <end position="151"/>
    </location>
</feature>
<evidence type="ECO:0000256" key="3">
    <source>
        <dbReference type="ARBA" id="ARBA00022833"/>
    </source>
</evidence>
<reference evidence="6 7" key="1">
    <citation type="submission" date="2016-07" db="EMBL/GenBank/DDBJ databases">
        <title>Pervasive Adenine N6-methylation of Active Genes in Fungi.</title>
        <authorList>
            <consortium name="DOE Joint Genome Institute"/>
            <person name="Mondo S.J."/>
            <person name="Dannebaum R.O."/>
            <person name="Kuo R.C."/>
            <person name="Labutti K."/>
            <person name="Haridas S."/>
            <person name="Kuo A."/>
            <person name="Salamov A."/>
            <person name="Ahrendt S.R."/>
            <person name="Lipzen A."/>
            <person name="Sullivan W."/>
            <person name="Andreopoulos W.B."/>
            <person name="Clum A."/>
            <person name="Lindquist E."/>
            <person name="Daum C."/>
            <person name="Ramamoorthy G.K."/>
            <person name="Gryganskyi A."/>
            <person name="Culley D."/>
            <person name="Magnuson J.K."/>
            <person name="James T.Y."/>
            <person name="O'Malley M.A."/>
            <person name="Stajich J.E."/>
            <person name="Spatafora J.W."/>
            <person name="Visel A."/>
            <person name="Grigoriev I.V."/>
        </authorList>
    </citation>
    <scope>NUCLEOTIDE SEQUENCE [LARGE SCALE GENOMIC DNA]</scope>
    <source>
        <strain evidence="6 7">NRRL 1336</strain>
    </source>
</reference>
<name>A0A1X2I2M2_9FUNG</name>
<feature type="non-terminal residue" evidence="6">
    <location>
        <position position="1"/>
    </location>
</feature>
<dbReference type="PROSITE" id="PS51891">
    <property type="entry name" value="CENP_V_GFA"/>
    <property type="match status" value="1"/>
</dbReference>
<feature type="non-terminal residue" evidence="6">
    <location>
        <position position="151"/>
    </location>
</feature>
<dbReference type="InterPro" id="IPR006913">
    <property type="entry name" value="CENP-V/GFA"/>
</dbReference>
<sequence>WKSKRPYSTTDSDEKLNSIYKASCYCGAIEYSVSCEPLDSKICHCHTCQKLHGAPMQWASIFPKDKVLFTKGMDDLIFYNSELKLDVHQLPCKLLCRQCHSPIADEGRNMFLAFPSLFHFHNNIIPDKFKPTCHIFYKSRSLDMNDDLPKF</sequence>